<reference evidence="2 3" key="1">
    <citation type="journal article" date="2011" name="Nat. Biotechnol.">
        <title>Comparative genomic analysis of the thermophilic biomass-degrading fungi Myceliophthora thermophila and Thielavia terrestris.</title>
        <authorList>
            <person name="Berka R.M."/>
            <person name="Grigoriev I.V."/>
            <person name="Otillar R."/>
            <person name="Salamov A."/>
            <person name="Grimwood J."/>
            <person name="Reid I."/>
            <person name="Ishmael N."/>
            <person name="John T."/>
            <person name="Darmond C."/>
            <person name="Moisan M.-C."/>
            <person name="Henrissat B."/>
            <person name="Coutinho P.M."/>
            <person name="Lombard V."/>
            <person name="Natvig D.O."/>
            <person name="Lindquist E."/>
            <person name="Schmutz J."/>
            <person name="Lucas S."/>
            <person name="Harris P."/>
            <person name="Powlowski J."/>
            <person name="Bellemare A."/>
            <person name="Taylor D."/>
            <person name="Butler G."/>
            <person name="de Vries R.P."/>
            <person name="Allijn I.E."/>
            <person name="van den Brink J."/>
            <person name="Ushinsky S."/>
            <person name="Storms R."/>
            <person name="Powell A.J."/>
            <person name="Paulsen I.T."/>
            <person name="Elbourne L.D.H."/>
            <person name="Baker S.E."/>
            <person name="Magnuson J."/>
            <person name="LaBoissiere S."/>
            <person name="Clutterbuck A.J."/>
            <person name="Martinez D."/>
            <person name="Wogulis M."/>
            <person name="de Leon A.L."/>
            <person name="Rey M.W."/>
            <person name="Tsang A."/>
        </authorList>
    </citation>
    <scope>NUCLEOTIDE SEQUENCE [LARGE SCALE GENOMIC DNA]</scope>
    <source>
        <strain evidence="3">ATCC 38088 / NRRL 8126</strain>
    </source>
</reference>
<dbReference type="RefSeq" id="XP_003652324.1">
    <property type="nucleotide sequence ID" value="XM_003652276.1"/>
</dbReference>
<dbReference type="Proteomes" id="UP000008181">
    <property type="component" value="Chromosome 2"/>
</dbReference>
<dbReference type="eggNOG" id="ENOG502T0UQ">
    <property type="taxonomic scope" value="Eukaryota"/>
</dbReference>
<feature type="region of interest" description="Disordered" evidence="1">
    <location>
        <begin position="59"/>
        <end position="84"/>
    </location>
</feature>
<dbReference type="GeneID" id="11520679"/>
<evidence type="ECO:0000313" key="3">
    <source>
        <dbReference type="Proteomes" id="UP000008181"/>
    </source>
</evidence>
<protein>
    <recommendedName>
        <fullName evidence="4">Conidiation-specific protein 8</fullName>
    </recommendedName>
</protein>
<feature type="compositionally biased region" description="Low complexity" evidence="1">
    <location>
        <begin position="16"/>
        <end position="30"/>
    </location>
</feature>
<keyword evidence="3" id="KW-1185">Reference proteome</keyword>
<dbReference type="KEGG" id="ttt:THITE_107459"/>
<name>G2R3T3_THETT</name>
<dbReference type="EMBL" id="CP003010">
    <property type="protein sequence ID" value="AEO65988.1"/>
    <property type="molecule type" value="Genomic_DNA"/>
</dbReference>
<dbReference type="OrthoDB" id="4158609at2759"/>
<evidence type="ECO:0008006" key="4">
    <source>
        <dbReference type="Google" id="ProtNLM"/>
    </source>
</evidence>
<dbReference type="HOGENOM" id="CLU_180967_0_0_1"/>
<evidence type="ECO:0000313" key="2">
    <source>
        <dbReference type="EMBL" id="AEO65988.1"/>
    </source>
</evidence>
<accession>G2R3T3</accession>
<sequence length="84" mass="9365">MADNIPSGNEYRTGRSDSTSSATSTGSATAPPYRRSSRTLFEGLTAQKRKDDPVSIARRQSLNEQRPQPGFFGQMWNNWVRGTK</sequence>
<evidence type="ECO:0000256" key="1">
    <source>
        <dbReference type="SAM" id="MobiDB-lite"/>
    </source>
</evidence>
<feature type="region of interest" description="Disordered" evidence="1">
    <location>
        <begin position="1"/>
        <end position="38"/>
    </location>
</feature>
<dbReference type="AlphaFoldDB" id="G2R3T3"/>
<proteinExistence type="predicted"/>
<organism evidence="2 3">
    <name type="scientific">Thermothielavioides terrestris (strain ATCC 38088 / NRRL 8126)</name>
    <name type="common">Thielavia terrestris</name>
    <dbReference type="NCBI Taxonomy" id="578455"/>
    <lineage>
        <taxon>Eukaryota</taxon>
        <taxon>Fungi</taxon>
        <taxon>Dikarya</taxon>
        <taxon>Ascomycota</taxon>
        <taxon>Pezizomycotina</taxon>
        <taxon>Sordariomycetes</taxon>
        <taxon>Sordariomycetidae</taxon>
        <taxon>Sordariales</taxon>
        <taxon>Chaetomiaceae</taxon>
        <taxon>Thermothielavioides</taxon>
        <taxon>Thermothielavioides terrestris</taxon>
    </lineage>
</organism>
<gene>
    <name evidence="2" type="ORF">THITE_107459</name>
</gene>